<proteinExistence type="predicted"/>
<dbReference type="InterPro" id="IPR001206">
    <property type="entry name" value="Diacylglycerol_kinase_cat_dom"/>
</dbReference>
<dbReference type="Gene3D" id="3.40.50.10330">
    <property type="entry name" value="Probable inorganic polyphosphate/atp-NAD kinase, domain 1"/>
    <property type="match status" value="1"/>
</dbReference>
<name>A0A813PFP2_9BILA</name>
<feature type="domain" description="DAGKc" evidence="1">
    <location>
        <begin position="58"/>
        <end position="157"/>
    </location>
</feature>
<dbReference type="PROSITE" id="PS50146">
    <property type="entry name" value="DAGK"/>
    <property type="match status" value="1"/>
</dbReference>
<sequence>MVNVFKTLRNHWKKSLVAFSLALYGSKWSYNRYKANEIRHFYCQQALLHGKEKFSPLDQPTRIAVLLNGKANNNKAKSIYDKTVFPLLNLVGLDVRVYRLDNTDSITSEELLGTKIEPDKIKALIIIGGDGTVASLAPHILESKTLSNLPICVIPIGEHSRFFRSLLPDSYSIKDKVKLHDDITLLCESVLALFNGKIVHRPLLKVTLSNQTEPIYASTLQFGYYSQMNQLRQRLWYFNILKYPISSYYVYLTRSKTPLTLSDKKSVIYTKPCSGCLRCRIVEQQTALPTIKPTFFSRLYKSNRLATTPTIEHNVNKEINPDCGVEYCVANENPIEIQAVTTTIPNEIQLNISDKVKSYVYDNSEIEKQSIRVNDVTFYPNPSLSNSIIIDNEKISLVSEEPVECKIQLTNKSLKLIQMNSEPLIKKRSHPPTMEDLDEQELAKKHILPFYTIKSLIT</sequence>
<dbReference type="Proteomes" id="UP000663829">
    <property type="component" value="Unassembled WGS sequence"/>
</dbReference>
<gene>
    <name evidence="2" type="ORF">GPM918_LOCUS800</name>
    <name evidence="3" type="ORF">SRO942_LOCUS800</name>
</gene>
<dbReference type="AlphaFoldDB" id="A0A813PFP2"/>
<dbReference type="OrthoDB" id="9979394at2759"/>
<reference evidence="2" key="1">
    <citation type="submission" date="2021-02" db="EMBL/GenBank/DDBJ databases">
        <authorList>
            <person name="Nowell W R."/>
        </authorList>
    </citation>
    <scope>NUCLEOTIDE SEQUENCE</scope>
</reference>
<keyword evidence="4" id="KW-1185">Reference proteome</keyword>
<dbReference type="EMBL" id="CAJOBC010000065">
    <property type="protein sequence ID" value="CAF3529938.1"/>
    <property type="molecule type" value="Genomic_DNA"/>
</dbReference>
<dbReference type="GO" id="GO:0016301">
    <property type="term" value="F:kinase activity"/>
    <property type="evidence" value="ECO:0007669"/>
    <property type="project" value="InterPro"/>
</dbReference>
<protein>
    <recommendedName>
        <fullName evidence="1">DAGKc domain-containing protein</fullName>
    </recommendedName>
</protein>
<accession>A0A813PFP2</accession>
<evidence type="ECO:0000259" key="1">
    <source>
        <dbReference type="PROSITE" id="PS50146"/>
    </source>
</evidence>
<dbReference type="SUPFAM" id="SSF111331">
    <property type="entry name" value="NAD kinase/diacylglycerol kinase-like"/>
    <property type="match status" value="1"/>
</dbReference>
<dbReference type="InterPro" id="IPR016064">
    <property type="entry name" value="NAD/diacylglycerol_kinase_sf"/>
</dbReference>
<dbReference type="Proteomes" id="UP000681722">
    <property type="component" value="Unassembled WGS sequence"/>
</dbReference>
<dbReference type="EMBL" id="CAJNOQ010000065">
    <property type="protein sequence ID" value="CAF0750461.1"/>
    <property type="molecule type" value="Genomic_DNA"/>
</dbReference>
<organism evidence="2 4">
    <name type="scientific">Didymodactylos carnosus</name>
    <dbReference type="NCBI Taxonomy" id="1234261"/>
    <lineage>
        <taxon>Eukaryota</taxon>
        <taxon>Metazoa</taxon>
        <taxon>Spiralia</taxon>
        <taxon>Gnathifera</taxon>
        <taxon>Rotifera</taxon>
        <taxon>Eurotatoria</taxon>
        <taxon>Bdelloidea</taxon>
        <taxon>Philodinida</taxon>
        <taxon>Philodinidae</taxon>
        <taxon>Didymodactylos</taxon>
    </lineage>
</organism>
<evidence type="ECO:0000313" key="3">
    <source>
        <dbReference type="EMBL" id="CAF3529938.1"/>
    </source>
</evidence>
<evidence type="ECO:0000313" key="4">
    <source>
        <dbReference type="Proteomes" id="UP000663829"/>
    </source>
</evidence>
<evidence type="ECO:0000313" key="2">
    <source>
        <dbReference type="EMBL" id="CAF0750461.1"/>
    </source>
</evidence>
<comment type="caution">
    <text evidence="2">The sequence shown here is derived from an EMBL/GenBank/DDBJ whole genome shotgun (WGS) entry which is preliminary data.</text>
</comment>
<dbReference type="Pfam" id="PF00781">
    <property type="entry name" value="DAGK_cat"/>
    <property type="match status" value="1"/>
</dbReference>
<dbReference type="InterPro" id="IPR017438">
    <property type="entry name" value="ATP-NAD_kinase_N"/>
</dbReference>